<evidence type="ECO:0000259" key="9">
    <source>
        <dbReference type="Pfam" id="PF07559"/>
    </source>
</evidence>
<feature type="region of interest" description="Disordered" evidence="6">
    <location>
        <begin position="278"/>
        <end position="300"/>
    </location>
</feature>
<evidence type="ECO:0000259" key="10">
    <source>
        <dbReference type="Pfam" id="PF22692"/>
    </source>
</evidence>
<feature type="domain" description="Flagellar basal body rod protein N-terminal" evidence="7">
    <location>
        <begin position="7"/>
        <end position="37"/>
    </location>
</feature>
<dbReference type="OrthoDB" id="8372879at2"/>
<dbReference type="InterPro" id="IPR010930">
    <property type="entry name" value="Flg_bb/hook_C_dom"/>
</dbReference>
<gene>
    <name evidence="11" type="ORF">TMES_16440</name>
</gene>
<dbReference type="InterPro" id="IPR037925">
    <property type="entry name" value="FlgE/F/G-like"/>
</dbReference>
<feature type="domain" description="Flagellar hook protein FlgE/F/G-like D1" evidence="10">
    <location>
        <begin position="85"/>
        <end position="138"/>
    </location>
</feature>
<organism evidence="11 12">
    <name type="scientific">Thalassospira mesophila</name>
    <dbReference type="NCBI Taxonomy" id="1293891"/>
    <lineage>
        <taxon>Bacteria</taxon>
        <taxon>Pseudomonadati</taxon>
        <taxon>Pseudomonadota</taxon>
        <taxon>Alphaproteobacteria</taxon>
        <taxon>Rhodospirillales</taxon>
        <taxon>Thalassospiraceae</taxon>
        <taxon>Thalassospira</taxon>
    </lineage>
</organism>
<dbReference type="Pfam" id="PF00460">
    <property type="entry name" value="Flg_bb_rod"/>
    <property type="match status" value="1"/>
</dbReference>
<comment type="subcellular location">
    <subcellularLocation>
        <location evidence="1 5">Bacterial flagellum basal body</location>
    </subcellularLocation>
</comment>
<evidence type="ECO:0000256" key="4">
    <source>
        <dbReference type="ARBA" id="ARBA00023143"/>
    </source>
</evidence>
<dbReference type="InterPro" id="IPR001444">
    <property type="entry name" value="Flag_bb_rod_N"/>
</dbReference>
<dbReference type="NCBIfam" id="NF004242">
    <property type="entry name" value="PRK05682.2-1"/>
    <property type="match status" value="1"/>
</dbReference>
<dbReference type="RefSeq" id="WP_085584526.1">
    <property type="nucleotide sequence ID" value="NZ_JFKA01000008.1"/>
</dbReference>
<dbReference type="EMBL" id="JFKA01000008">
    <property type="protein sequence ID" value="OSQ37029.1"/>
    <property type="molecule type" value="Genomic_DNA"/>
</dbReference>
<evidence type="ECO:0000256" key="5">
    <source>
        <dbReference type="RuleBase" id="RU362116"/>
    </source>
</evidence>
<keyword evidence="4 5" id="KW-0975">Bacterial flagellum</keyword>
<dbReference type="GO" id="GO:0009424">
    <property type="term" value="C:bacterial-type flagellum hook"/>
    <property type="evidence" value="ECO:0007669"/>
    <property type="project" value="TreeGrafter"/>
</dbReference>
<feature type="compositionally biased region" description="Polar residues" evidence="6">
    <location>
        <begin position="278"/>
        <end position="294"/>
    </location>
</feature>
<comment type="function">
    <text evidence="5">A flexible structure which links the flagellar filament to the drive apparatus in the basal body.</text>
</comment>
<sequence>MSLSSALNSAVLGLNAQSTSLGVISGNISNSGTVGYKDSAASFSSLVTTPGSSTQGYANGVTTTTLTNISSQGLVQSDSDVTSLAISGDGFFVVTDESGDVYYTRAGDFDTDDEGNLVNSSGYYLMGYAVDENGDPATGTVPSSTSALSTINLNELTGTADATSSIATVMNLPADAEVGDSFSVDVEVFDSLGTSNTVTYSYEKTATNEWELTYGDPVLTSDGTTVTGTSSGGPLTIAFDGNGNLTGVTDSTGTDVTDTSTLSITGWTSGANDSTITNDLGTAGSTDGLQQSSSKDGDGDMTLYSVTSDGSNYSEVDSISVSADGVVSVTFENGSTRPIYQVVLADFTNPNGLTAYSDTVFKQSNVSGDYVLNTPGNGGTGDISSYSLESSTVDTTTEFSKMIIAQQAYSAAAQVVSTTSDMYDTLLSAVN</sequence>
<comment type="similarity">
    <text evidence="2 5">Belongs to the flagella basal body rod proteins family.</text>
</comment>
<evidence type="ECO:0000256" key="1">
    <source>
        <dbReference type="ARBA" id="ARBA00004117"/>
    </source>
</evidence>
<dbReference type="STRING" id="1293891.TMES_16440"/>
<proteinExistence type="inferred from homology"/>
<dbReference type="Pfam" id="PF06429">
    <property type="entry name" value="Flg_bbr_C"/>
    <property type="match status" value="1"/>
</dbReference>
<evidence type="ECO:0000313" key="12">
    <source>
        <dbReference type="Proteomes" id="UP000193391"/>
    </source>
</evidence>
<dbReference type="PANTHER" id="PTHR30435">
    <property type="entry name" value="FLAGELLAR PROTEIN"/>
    <property type="match status" value="1"/>
</dbReference>
<dbReference type="AlphaFoldDB" id="A0A1Y2KXG5"/>
<dbReference type="Proteomes" id="UP000193391">
    <property type="component" value="Unassembled WGS sequence"/>
</dbReference>
<evidence type="ECO:0000256" key="3">
    <source>
        <dbReference type="ARBA" id="ARBA00019015"/>
    </source>
</evidence>
<dbReference type="PANTHER" id="PTHR30435:SF1">
    <property type="entry name" value="FLAGELLAR HOOK PROTEIN FLGE"/>
    <property type="match status" value="1"/>
</dbReference>
<accession>A0A1Y2KXG5</accession>
<dbReference type="Gene3D" id="2.60.98.20">
    <property type="entry name" value="Flagellar hook protein FlgE"/>
    <property type="match status" value="1"/>
</dbReference>
<dbReference type="GO" id="GO:0009425">
    <property type="term" value="C:bacterial-type flagellum basal body"/>
    <property type="evidence" value="ECO:0007669"/>
    <property type="project" value="UniProtKB-SubCell"/>
</dbReference>
<dbReference type="InterPro" id="IPR011491">
    <property type="entry name" value="FlgE_D2"/>
</dbReference>
<evidence type="ECO:0000259" key="7">
    <source>
        <dbReference type="Pfam" id="PF00460"/>
    </source>
</evidence>
<dbReference type="InterPro" id="IPR020013">
    <property type="entry name" value="Flagellar_FlgE/F/G"/>
</dbReference>
<dbReference type="InterPro" id="IPR053967">
    <property type="entry name" value="LlgE_F_G-like_D1"/>
</dbReference>
<dbReference type="SUPFAM" id="SSF117143">
    <property type="entry name" value="Flagellar hook protein flgE"/>
    <property type="match status" value="1"/>
</dbReference>
<evidence type="ECO:0000259" key="8">
    <source>
        <dbReference type="Pfam" id="PF06429"/>
    </source>
</evidence>
<feature type="domain" description="Flagellar hook protein FlgE D2" evidence="9">
    <location>
        <begin position="175"/>
        <end position="294"/>
    </location>
</feature>
<dbReference type="NCBIfam" id="TIGR03506">
    <property type="entry name" value="FlgEFG_subfam"/>
    <property type="match status" value="1"/>
</dbReference>
<evidence type="ECO:0000256" key="2">
    <source>
        <dbReference type="ARBA" id="ARBA00009677"/>
    </source>
</evidence>
<dbReference type="GO" id="GO:0071978">
    <property type="term" value="P:bacterial-type flagellum-dependent swarming motility"/>
    <property type="evidence" value="ECO:0007669"/>
    <property type="project" value="TreeGrafter"/>
</dbReference>
<protein>
    <recommendedName>
        <fullName evidence="3 5">Flagellar hook protein FlgE</fullName>
    </recommendedName>
</protein>
<keyword evidence="12" id="KW-1185">Reference proteome</keyword>
<dbReference type="Pfam" id="PF07559">
    <property type="entry name" value="FlgE_D2"/>
    <property type="match status" value="1"/>
</dbReference>
<reference evidence="11 12" key="1">
    <citation type="submission" date="2014-03" db="EMBL/GenBank/DDBJ databases">
        <title>The draft genome sequence of Thalassospira mesophila JCM 18969.</title>
        <authorList>
            <person name="Lai Q."/>
            <person name="Shao Z."/>
        </authorList>
    </citation>
    <scope>NUCLEOTIDE SEQUENCE [LARGE SCALE GENOMIC DNA]</scope>
    <source>
        <strain evidence="11 12">JCM 18969</strain>
    </source>
</reference>
<feature type="domain" description="Flagellar basal-body/hook protein C-terminal" evidence="8">
    <location>
        <begin position="387"/>
        <end position="428"/>
    </location>
</feature>
<evidence type="ECO:0000256" key="6">
    <source>
        <dbReference type="SAM" id="MobiDB-lite"/>
    </source>
</evidence>
<dbReference type="InterPro" id="IPR037058">
    <property type="entry name" value="Falgellar_hook_FlgE_sf"/>
</dbReference>
<dbReference type="Pfam" id="PF22692">
    <property type="entry name" value="LlgE_F_G_D1"/>
    <property type="match status" value="1"/>
</dbReference>
<name>A0A1Y2KXG5_9PROT</name>
<comment type="caution">
    <text evidence="11">The sequence shown here is derived from an EMBL/GenBank/DDBJ whole genome shotgun (WGS) entry which is preliminary data.</text>
</comment>
<dbReference type="GO" id="GO:0005829">
    <property type="term" value="C:cytosol"/>
    <property type="evidence" value="ECO:0007669"/>
    <property type="project" value="TreeGrafter"/>
</dbReference>
<evidence type="ECO:0000313" key="11">
    <source>
        <dbReference type="EMBL" id="OSQ37029.1"/>
    </source>
</evidence>